<sequence length="188" mass="20715">MPGQLHGESDRNHGTGIGFCQFPVGGGQPLIHSGLVETPRGRTKLGNARIILAIGPSLLNHNFRLRRFGPDIGDQFIRPRLVIFIKRRTMAGLLNRDHIPVFEGQQLFDVAAPLDHFLFRIAAPDIDLIGLTGRIVGVFLNGFDILPVGFERTTADIRAGQSQTVAWNGVDDLRKIFSHANRKAVADH</sequence>
<organism evidence="1">
    <name type="scientific">bioreactor metagenome</name>
    <dbReference type="NCBI Taxonomy" id="1076179"/>
    <lineage>
        <taxon>unclassified sequences</taxon>
        <taxon>metagenomes</taxon>
        <taxon>ecological metagenomes</taxon>
    </lineage>
</organism>
<proteinExistence type="predicted"/>
<reference evidence="1" key="1">
    <citation type="submission" date="2019-08" db="EMBL/GenBank/DDBJ databases">
        <authorList>
            <person name="Kucharzyk K."/>
            <person name="Murdoch R.W."/>
            <person name="Higgins S."/>
            <person name="Loffler F."/>
        </authorList>
    </citation>
    <scope>NUCLEOTIDE SEQUENCE</scope>
</reference>
<comment type="caution">
    <text evidence="1">The sequence shown here is derived from an EMBL/GenBank/DDBJ whole genome shotgun (WGS) entry which is preliminary data.</text>
</comment>
<dbReference type="AlphaFoldDB" id="A0A645HPS4"/>
<dbReference type="EMBL" id="VSSQ01093170">
    <property type="protein sequence ID" value="MPN38124.1"/>
    <property type="molecule type" value="Genomic_DNA"/>
</dbReference>
<gene>
    <name evidence="1" type="ORF">SDC9_185648</name>
</gene>
<evidence type="ECO:0000313" key="1">
    <source>
        <dbReference type="EMBL" id="MPN38124.1"/>
    </source>
</evidence>
<name>A0A645HPS4_9ZZZZ</name>
<accession>A0A645HPS4</accession>
<protein>
    <submittedName>
        <fullName evidence="1">Uncharacterized protein</fullName>
    </submittedName>
</protein>